<evidence type="ECO:0000256" key="1">
    <source>
        <dbReference type="ARBA" id="ARBA00022468"/>
    </source>
</evidence>
<dbReference type="EMBL" id="LR877159">
    <property type="protein sequence ID" value="CAD2219955.1"/>
    <property type="molecule type" value="Genomic_DNA"/>
</dbReference>
<dbReference type="GO" id="GO:0006913">
    <property type="term" value="P:nucleocytoplasmic transport"/>
    <property type="evidence" value="ECO:0007669"/>
    <property type="project" value="TreeGrafter"/>
</dbReference>
<dbReference type="AlphaFoldDB" id="A0A7G2CKM3"/>
<evidence type="ECO:0000256" key="2">
    <source>
        <dbReference type="ARBA" id="ARBA00022614"/>
    </source>
</evidence>
<dbReference type="PANTHER" id="PTHR24113:SF12">
    <property type="entry name" value="RAN GTPASE-ACTIVATING PROTEIN 1"/>
    <property type="match status" value="1"/>
</dbReference>
<reference evidence="5 6" key="1">
    <citation type="submission" date="2020-08" db="EMBL/GenBank/DDBJ databases">
        <authorList>
            <person name="Newling K."/>
            <person name="Davey J."/>
            <person name="Forrester S."/>
        </authorList>
    </citation>
    <scope>NUCLEOTIDE SEQUENCE [LARGE SCALE GENOMIC DNA]</scope>
    <source>
        <strain evidence="6">Crithidia deanei Carvalho (ATCC PRA-265)</strain>
    </source>
</reference>
<dbReference type="SUPFAM" id="SSF52047">
    <property type="entry name" value="RNI-like"/>
    <property type="match status" value="1"/>
</dbReference>
<dbReference type="Gene3D" id="3.80.10.10">
    <property type="entry name" value="Ribonuclease Inhibitor"/>
    <property type="match status" value="1"/>
</dbReference>
<evidence type="ECO:0000313" key="6">
    <source>
        <dbReference type="Proteomes" id="UP000515908"/>
    </source>
</evidence>
<sequence>MVTFPPTTTVVNLNGNYIHASQINGLVQCMGEVTSTLKELSLGHTLDGDDNLQLFFSLLRDMPQLKKLDISDCRLTYRSGKYIAQVLRFFPALEDLNVSANLLDVEGANDVSVSLEWMKHLKNLNISAAHIGNCGAVSIVTGLLRSTSPVEVLDLSHNDITDVGVREVCTCLSRLTSPKLYYLNLSHNPFAGLSATQLRSMMAERQTNCVVDATDTPLEEVSRESSKGRQTPDTSET</sequence>
<feature type="region of interest" description="Disordered" evidence="4">
    <location>
        <begin position="214"/>
        <end position="237"/>
    </location>
</feature>
<dbReference type="GO" id="GO:0005634">
    <property type="term" value="C:nucleus"/>
    <property type="evidence" value="ECO:0007669"/>
    <property type="project" value="TreeGrafter"/>
</dbReference>
<keyword evidence="2" id="KW-0433">Leucine-rich repeat</keyword>
<dbReference type="PANTHER" id="PTHR24113">
    <property type="entry name" value="RAN GTPASE-ACTIVATING PROTEIN 1"/>
    <property type="match status" value="1"/>
</dbReference>
<protein>
    <submittedName>
        <fullName evidence="5">Leucine Rich repeat, putative</fullName>
    </submittedName>
</protein>
<dbReference type="Pfam" id="PF13516">
    <property type="entry name" value="LRR_6"/>
    <property type="match status" value="2"/>
</dbReference>
<dbReference type="SMART" id="SM00368">
    <property type="entry name" value="LRR_RI"/>
    <property type="match status" value="6"/>
</dbReference>
<gene>
    <name evidence="5" type="ORF">ADEAN_000746900</name>
</gene>
<dbReference type="GO" id="GO:0005096">
    <property type="term" value="F:GTPase activator activity"/>
    <property type="evidence" value="ECO:0007669"/>
    <property type="project" value="UniProtKB-KW"/>
</dbReference>
<keyword evidence="6" id="KW-1185">Reference proteome</keyword>
<dbReference type="GO" id="GO:0005829">
    <property type="term" value="C:cytosol"/>
    <property type="evidence" value="ECO:0007669"/>
    <property type="project" value="TreeGrafter"/>
</dbReference>
<keyword evidence="1" id="KW-0343">GTPase activation</keyword>
<evidence type="ECO:0000313" key="5">
    <source>
        <dbReference type="EMBL" id="CAD2219955.1"/>
    </source>
</evidence>
<organism evidence="5 6">
    <name type="scientific">Angomonas deanei</name>
    <dbReference type="NCBI Taxonomy" id="59799"/>
    <lineage>
        <taxon>Eukaryota</taxon>
        <taxon>Discoba</taxon>
        <taxon>Euglenozoa</taxon>
        <taxon>Kinetoplastea</taxon>
        <taxon>Metakinetoplastina</taxon>
        <taxon>Trypanosomatida</taxon>
        <taxon>Trypanosomatidae</taxon>
        <taxon>Strigomonadinae</taxon>
        <taxon>Angomonas</taxon>
    </lineage>
</organism>
<dbReference type="GO" id="GO:0048471">
    <property type="term" value="C:perinuclear region of cytoplasm"/>
    <property type="evidence" value="ECO:0007669"/>
    <property type="project" value="TreeGrafter"/>
</dbReference>
<dbReference type="Pfam" id="PF00560">
    <property type="entry name" value="LRR_1"/>
    <property type="match status" value="1"/>
</dbReference>
<name>A0A7G2CKM3_9TRYP</name>
<dbReference type="InterPro" id="IPR032675">
    <property type="entry name" value="LRR_dom_sf"/>
</dbReference>
<evidence type="ECO:0000256" key="4">
    <source>
        <dbReference type="SAM" id="MobiDB-lite"/>
    </source>
</evidence>
<dbReference type="VEuPathDB" id="TriTrypDB:ADEAN_000746900"/>
<keyword evidence="3" id="KW-0677">Repeat</keyword>
<proteinExistence type="predicted"/>
<dbReference type="InterPro" id="IPR027038">
    <property type="entry name" value="RanGap"/>
</dbReference>
<accession>A0A7G2CKM3</accession>
<feature type="compositionally biased region" description="Polar residues" evidence="4">
    <location>
        <begin position="228"/>
        <end position="237"/>
    </location>
</feature>
<dbReference type="Proteomes" id="UP000515908">
    <property type="component" value="Chromosome 15"/>
</dbReference>
<evidence type="ECO:0000256" key="3">
    <source>
        <dbReference type="ARBA" id="ARBA00022737"/>
    </source>
</evidence>
<dbReference type="InterPro" id="IPR001611">
    <property type="entry name" value="Leu-rich_rpt"/>
</dbReference>
<dbReference type="GO" id="GO:0031267">
    <property type="term" value="F:small GTPase binding"/>
    <property type="evidence" value="ECO:0007669"/>
    <property type="project" value="TreeGrafter"/>
</dbReference>